<sequence length="220" mass="23624">MKKKGSYTPQSDEAEELKSFVKGLGVDLVGIADLYSLKGMPLGIPADAAPFLSHYHCAIVMGAQLGKLGKSASGTEVSLFLESVTLAVVDRLERKGRHVLTVHTEDEFDPVNRVGLMSLKVLAKAAGLGWQGRSLLIVSPQYGPIHRWIGVLTDMELRCSTAIPNQCGDCALCVEECPAGALNLVEFDDYPACREDVLDIGLCKGDDGCTECLTVCPWAL</sequence>
<evidence type="ECO:0000259" key="1">
    <source>
        <dbReference type="PROSITE" id="PS51379"/>
    </source>
</evidence>
<name>A0A0F9ESN3_9ZZZZ</name>
<proteinExistence type="predicted"/>
<comment type="caution">
    <text evidence="2">The sequence shown here is derived from an EMBL/GenBank/DDBJ whole genome shotgun (WGS) entry which is preliminary data.</text>
</comment>
<gene>
    <name evidence="2" type="ORF">LCGC14_2330600</name>
</gene>
<dbReference type="PROSITE" id="PS51379">
    <property type="entry name" value="4FE4S_FER_2"/>
    <property type="match status" value="1"/>
</dbReference>
<protein>
    <recommendedName>
        <fullName evidence="1">4Fe-4S ferredoxin-type domain-containing protein</fullName>
    </recommendedName>
</protein>
<dbReference type="PANTHER" id="PTHR42827:SF1">
    <property type="entry name" value="IRON-SULFUR CLUSTER-BINDING PROTEIN"/>
    <property type="match status" value="1"/>
</dbReference>
<dbReference type="PANTHER" id="PTHR42827">
    <property type="entry name" value="IRON-SULFUR CLUSTER-BINDING PROTEIN-RELATED"/>
    <property type="match status" value="1"/>
</dbReference>
<dbReference type="AlphaFoldDB" id="A0A0F9ESN3"/>
<dbReference type="EMBL" id="LAZR01033490">
    <property type="protein sequence ID" value="KKL47930.1"/>
    <property type="molecule type" value="Genomic_DNA"/>
</dbReference>
<accession>A0A0F9ESN3</accession>
<reference evidence="2" key="1">
    <citation type="journal article" date="2015" name="Nature">
        <title>Complex archaea that bridge the gap between prokaryotes and eukaryotes.</title>
        <authorList>
            <person name="Spang A."/>
            <person name="Saw J.H."/>
            <person name="Jorgensen S.L."/>
            <person name="Zaremba-Niedzwiedzka K."/>
            <person name="Martijn J."/>
            <person name="Lind A.E."/>
            <person name="van Eijk R."/>
            <person name="Schleper C."/>
            <person name="Guy L."/>
            <person name="Ettema T.J."/>
        </authorList>
    </citation>
    <scope>NUCLEOTIDE SEQUENCE</scope>
</reference>
<dbReference type="PROSITE" id="PS00198">
    <property type="entry name" value="4FE4S_FER_1"/>
    <property type="match status" value="1"/>
</dbReference>
<dbReference type="InterPro" id="IPR017896">
    <property type="entry name" value="4Fe4S_Fe-S-bd"/>
</dbReference>
<dbReference type="InterPro" id="IPR017900">
    <property type="entry name" value="4Fe4S_Fe_S_CS"/>
</dbReference>
<evidence type="ECO:0000313" key="2">
    <source>
        <dbReference type="EMBL" id="KKL47930.1"/>
    </source>
</evidence>
<dbReference type="SUPFAM" id="SSF54862">
    <property type="entry name" value="4Fe-4S ferredoxins"/>
    <property type="match status" value="1"/>
</dbReference>
<organism evidence="2">
    <name type="scientific">marine sediment metagenome</name>
    <dbReference type="NCBI Taxonomy" id="412755"/>
    <lineage>
        <taxon>unclassified sequences</taxon>
        <taxon>metagenomes</taxon>
        <taxon>ecological metagenomes</taxon>
    </lineage>
</organism>
<feature type="domain" description="4Fe-4S ferredoxin-type" evidence="1">
    <location>
        <begin position="158"/>
        <end position="187"/>
    </location>
</feature>